<protein>
    <recommendedName>
        <fullName evidence="3">Non-haem dioxygenase N-terminal domain-containing protein</fullName>
    </recommendedName>
</protein>
<dbReference type="EMBL" id="LNRQ01000007">
    <property type="protein sequence ID" value="KZM89226.1"/>
    <property type="molecule type" value="Genomic_DNA"/>
</dbReference>
<dbReference type="Gene3D" id="2.60.120.330">
    <property type="entry name" value="B-lactam Antibiotic, Isopenicillin N Synthase, Chain"/>
    <property type="match status" value="2"/>
</dbReference>
<dbReference type="InterPro" id="IPR026992">
    <property type="entry name" value="DIOX_N"/>
</dbReference>
<reference evidence="4" key="1">
    <citation type="journal article" date="2016" name="Nat. Genet.">
        <title>A high-quality carrot genome assembly provides new insights into carotenoid accumulation and asterid genome evolution.</title>
        <authorList>
            <person name="Iorizzo M."/>
            <person name="Ellison S."/>
            <person name="Senalik D."/>
            <person name="Zeng P."/>
            <person name="Satapoomin P."/>
            <person name="Huang J."/>
            <person name="Bowman M."/>
            <person name="Iovene M."/>
            <person name="Sanseverino W."/>
            <person name="Cavagnaro P."/>
            <person name="Yildiz M."/>
            <person name="Macko-Podgorni A."/>
            <person name="Moranska E."/>
            <person name="Grzebelus E."/>
            <person name="Grzebelus D."/>
            <person name="Ashrafi H."/>
            <person name="Zheng Z."/>
            <person name="Cheng S."/>
            <person name="Spooner D."/>
            <person name="Van Deynze A."/>
            <person name="Simon P."/>
        </authorList>
    </citation>
    <scope>NUCLEOTIDE SEQUENCE [LARGE SCALE GENOMIC DNA]</scope>
    <source>
        <tissue evidence="4">Leaf</tissue>
    </source>
</reference>
<evidence type="ECO:0000256" key="1">
    <source>
        <dbReference type="ARBA" id="ARBA00022723"/>
    </source>
</evidence>
<keyword evidence="1" id="KW-0479">Metal-binding</keyword>
<organism evidence="4">
    <name type="scientific">Daucus carota subsp. sativus</name>
    <name type="common">Carrot</name>
    <dbReference type="NCBI Taxonomy" id="79200"/>
    <lineage>
        <taxon>Eukaryota</taxon>
        <taxon>Viridiplantae</taxon>
        <taxon>Streptophyta</taxon>
        <taxon>Embryophyta</taxon>
        <taxon>Tracheophyta</taxon>
        <taxon>Spermatophyta</taxon>
        <taxon>Magnoliopsida</taxon>
        <taxon>eudicotyledons</taxon>
        <taxon>Gunneridae</taxon>
        <taxon>Pentapetalae</taxon>
        <taxon>asterids</taxon>
        <taxon>campanulids</taxon>
        <taxon>Apiales</taxon>
        <taxon>Apiaceae</taxon>
        <taxon>Apioideae</taxon>
        <taxon>Scandiceae</taxon>
        <taxon>Daucinae</taxon>
        <taxon>Daucus</taxon>
        <taxon>Daucus sect. Daucus</taxon>
    </lineage>
</organism>
<evidence type="ECO:0000256" key="2">
    <source>
        <dbReference type="ARBA" id="ARBA00023004"/>
    </source>
</evidence>
<dbReference type="InterPro" id="IPR050231">
    <property type="entry name" value="Iron_ascorbate_oxido_reductase"/>
</dbReference>
<dbReference type="InterPro" id="IPR027443">
    <property type="entry name" value="IPNS-like_sf"/>
</dbReference>
<proteinExistence type="predicted"/>
<evidence type="ECO:0000259" key="3">
    <source>
        <dbReference type="Pfam" id="PF14226"/>
    </source>
</evidence>
<feature type="domain" description="Non-haem dioxygenase N-terminal" evidence="3">
    <location>
        <begin position="44"/>
        <end position="146"/>
    </location>
</feature>
<gene>
    <name evidence="4" type="ORF">DCAR_026301</name>
</gene>
<dbReference type="PANTHER" id="PTHR47990">
    <property type="entry name" value="2-OXOGLUTARATE (2OG) AND FE(II)-DEPENDENT OXYGENASE SUPERFAMILY PROTEIN-RELATED"/>
    <property type="match status" value="1"/>
</dbReference>
<keyword evidence="2" id="KW-0408">Iron</keyword>
<dbReference type="GO" id="GO:0046872">
    <property type="term" value="F:metal ion binding"/>
    <property type="evidence" value="ECO:0007669"/>
    <property type="project" value="UniProtKB-KW"/>
</dbReference>
<dbReference type="OMA" id="RHACETW"/>
<dbReference type="Gramene" id="KZM89226">
    <property type="protein sequence ID" value="KZM89226"/>
    <property type="gene ID" value="DCAR_026301"/>
</dbReference>
<accession>A0A164UQR2</accession>
<dbReference type="SUPFAM" id="SSF51197">
    <property type="entry name" value="Clavaminate synthase-like"/>
    <property type="match status" value="1"/>
</dbReference>
<dbReference type="AlphaFoldDB" id="A0A164UQR2"/>
<dbReference type="Pfam" id="PF14226">
    <property type="entry name" value="DIOX_N"/>
    <property type="match status" value="1"/>
</dbReference>
<evidence type="ECO:0000313" key="4">
    <source>
        <dbReference type="EMBL" id="KZM89226.1"/>
    </source>
</evidence>
<sequence>MLTEESYQTQYLDLNSIKELPESHTWTSLQDDCTDCLSNESESLPIIDLNDPDVLALVRHACETWGVLQVKNHGVSLRLLEDMEAATTKLFSLPIEQKLKVSLSSSNDISGYRLPKISPFFPKLMWREGFTIFGSPVEHAVKLWPQDYKPFCVLHRALVNRKQQRISVAYIYGPPANVLISPLPKLVDHYHLCLFRPITWTEYLELKSKHFTNTLSLIQISEIPLNPKRRTGKGVEIPACSCKPTYKVPSRQNIDVVEQPGFRIVEATVKEGFKDWIQGCWLGVTAEPCWEDSLQEFIISQGFSFIQVKQLSPRTCLLTLVDKEDMHFDMSN</sequence>
<name>A0A164UQR2_DAUCS</name>
<comment type="caution">
    <text evidence="4">The sequence shown here is derived from an EMBL/GenBank/DDBJ whole genome shotgun (WGS) entry which is preliminary data.</text>
</comment>